<reference evidence="2 3" key="4">
    <citation type="journal article" date="2000" name="Virology">
        <title>The brown algal virus EsV-1 particle contains a putative hybrid histidine kinase.</title>
        <authorList>
            <person name="Delaroque N."/>
            <person name="Wolf S."/>
            <person name="Muller D.G."/>
            <person name="Knippers R."/>
        </authorList>
    </citation>
    <scope>NUCLEOTIDE SEQUENCE [LARGE SCALE GENOMIC DNA]</scope>
    <source>
        <strain evidence="3">Isolate New Zealand/Kaikoura/1988</strain>
    </source>
</reference>
<dbReference type="EMBL" id="AF204951">
    <property type="protein sequence ID" value="AAK14641.1"/>
    <property type="molecule type" value="Genomic_DNA"/>
</dbReference>
<keyword evidence="3" id="KW-1185">Reference proteome</keyword>
<evidence type="ECO:0000313" key="2">
    <source>
        <dbReference type="EMBL" id="AAK14641.1"/>
    </source>
</evidence>
<organism evidence="2 3">
    <name type="scientific">Ectocarpus siliculosus virus 1 (isolate New Zealand/Kaikoura/1988)</name>
    <name type="common">EsV-1</name>
    <dbReference type="NCBI Taxonomy" id="654926"/>
    <lineage>
        <taxon>Viruses</taxon>
        <taxon>Varidnaviria</taxon>
        <taxon>Bamfordvirae</taxon>
        <taxon>Nucleocytoviricota</taxon>
        <taxon>Megaviricetes</taxon>
        <taxon>Algavirales</taxon>
        <taxon>Phycodnaviridae</taxon>
        <taxon>Phaeovirus</taxon>
        <taxon>Phaeovirus unasiliculosus</taxon>
        <taxon>Ectocarpus siliculosus virus 1</taxon>
    </lineage>
</organism>
<reference evidence="2 3" key="2">
    <citation type="journal article" date="1998" name="Adv. Virus Res.">
        <title>Viruses in marine brown algae.</title>
        <authorList>
            <person name="Muller D.G."/>
            <person name="Kapp M."/>
            <person name="Knippers R."/>
        </authorList>
    </citation>
    <scope>NUCLEOTIDE SEQUENCE [LARGE SCALE GENOMIC DNA]</scope>
    <source>
        <strain evidence="3">Isolate New Zealand/Kaikoura/1988</strain>
    </source>
</reference>
<evidence type="ECO:0000256" key="1">
    <source>
        <dbReference type="SAM" id="MobiDB-lite"/>
    </source>
</evidence>
<feature type="compositionally biased region" description="Basic residues" evidence="1">
    <location>
        <begin position="64"/>
        <end position="74"/>
    </location>
</feature>
<dbReference type="Proteomes" id="UP000000864">
    <property type="component" value="Segment"/>
</dbReference>
<gene>
    <name evidence="2" type="primary">ORF 228</name>
</gene>
<dbReference type="KEGG" id="vg:920652"/>
<proteinExistence type="predicted"/>
<organismHost>
    <name type="scientific">Ectocarpus siliculosus</name>
    <name type="common">Brown alga</name>
    <name type="synonym">Conferva siliculosa</name>
    <dbReference type="NCBI Taxonomy" id="2880"/>
</organismHost>
<evidence type="ECO:0000313" key="3">
    <source>
        <dbReference type="Proteomes" id="UP000000864"/>
    </source>
</evidence>
<name>Q8QN62_ESV1K</name>
<reference evidence="2 3" key="1">
    <citation type="journal article" date="1995" name="Virology">
        <title>Coat protein of the Ectocarpus siliculosus virus.</title>
        <authorList>
            <person name="Klein M."/>
            <person name="Lanka S.T."/>
            <person name="Knippers R."/>
            <person name="Muller D.G."/>
        </authorList>
    </citation>
    <scope>NUCLEOTIDE SEQUENCE [LARGE SCALE GENOMIC DNA]</scope>
    <source>
        <strain evidence="3">Isolate New Zealand/Kaikoura/1988</strain>
    </source>
</reference>
<sequence>MPLMVIGTNAFPHRYYRLLPDPKDRWPRASAKQLVPACLVALTSEVVRTAGSTGPRKEREKSVTGKKKKKKKKRPVRYKYFNYMC</sequence>
<reference evidence="2 3" key="3">
    <citation type="journal article" date="2000" name="Virology">
        <title>Characterization and immunolocalization of major structural proteins in the brown algal virus EsV-1.</title>
        <authorList>
            <person name="Delaroque N."/>
            <person name="Wolf S."/>
            <person name="Muller D.G."/>
            <person name="Knippers R."/>
        </authorList>
    </citation>
    <scope>NUCLEOTIDE SEQUENCE [LARGE SCALE GENOMIC DNA]</scope>
    <source>
        <strain evidence="3">Isolate New Zealand/Kaikoura/1988</strain>
    </source>
</reference>
<feature type="region of interest" description="Disordered" evidence="1">
    <location>
        <begin position="49"/>
        <end position="74"/>
    </location>
</feature>
<protein>
    <submittedName>
        <fullName evidence="2">EsV-1-228</fullName>
    </submittedName>
</protein>
<accession>Q8QN62</accession>